<proteinExistence type="predicted"/>
<dbReference type="EMBL" id="JAYKXN010000002">
    <property type="protein sequence ID" value="KAK7309707.1"/>
    <property type="molecule type" value="Genomic_DNA"/>
</dbReference>
<dbReference type="AlphaFoldDB" id="A0AAN9PTN3"/>
<gene>
    <name evidence="2" type="ORF">RJT34_06651</name>
</gene>
<evidence type="ECO:0000313" key="2">
    <source>
        <dbReference type="EMBL" id="KAK7309707.1"/>
    </source>
</evidence>
<comment type="caution">
    <text evidence="2">The sequence shown here is derived from an EMBL/GenBank/DDBJ whole genome shotgun (WGS) entry which is preliminary data.</text>
</comment>
<accession>A0AAN9PTN3</accession>
<evidence type="ECO:0000256" key="1">
    <source>
        <dbReference type="SAM" id="Phobius"/>
    </source>
</evidence>
<keyword evidence="1" id="KW-1133">Transmembrane helix</keyword>
<protein>
    <recommendedName>
        <fullName evidence="4">Transmembrane protein</fullName>
    </recommendedName>
</protein>
<organism evidence="2 3">
    <name type="scientific">Clitoria ternatea</name>
    <name type="common">Butterfly pea</name>
    <dbReference type="NCBI Taxonomy" id="43366"/>
    <lineage>
        <taxon>Eukaryota</taxon>
        <taxon>Viridiplantae</taxon>
        <taxon>Streptophyta</taxon>
        <taxon>Embryophyta</taxon>
        <taxon>Tracheophyta</taxon>
        <taxon>Spermatophyta</taxon>
        <taxon>Magnoliopsida</taxon>
        <taxon>eudicotyledons</taxon>
        <taxon>Gunneridae</taxon>
        <taxon>Pentapetalae</taxon>
        <taxon>rosids</taxon>
        <taxon>fabids</taxon>
        <taxon>Fabales</taxon>
        <taxon>Fabaceae</taxon>
        <taxon>Papilionoideae</taxon>
        <taxon>50 kb inversion clade</taxon>
        <taxon>NPAAA clade</taxon>
        <taxon>indigoferoid/millettioid clade</taxon>
        <taxon>Phaseoleae</taxon>
        <taxon>Clitoria</taxon>
    </lineage>
</organism>
<keyword evidence="1" id="KW-0812">Transmembrane</keyword>
<evidence type="ECO:0008006" key="4">
    <source>
        <dbReference type="Google" id="ProtNLM"/>
    </source>
</evidence>
<keyword evidence="3" id="KW-1185">Reference proteome</keyword>
<name>A0AAN9PTN3_CLITE</name>
<evidence type="ECO:0000313" key="3">
    <source>
        <dbReference type="Proteomes" id="UP001359559"/>
    </source>
</evidence>
<keyword evidence="1" id="KW-0472">Membrane</keyword>
<dbReference type="Proteomes" id="UP001359559">
    <property type="component" value="Unassembled WGS sequence"/>
</dbReference>
<feature type="transmembrane region" description="Helical" evidence="1">
    <location>
        <begin position="45"/>
        <end position="68"/>
    </location>
</feature>
<reference evidence="2 3" key="1">
    <citation type="submission" date="2024-01" db="EMBL/GenBank/DDBJ databases">
        <title>The genomes of 5 underutilized Papilionoideae crops provide insights into root nodulation and disease resistance.</title>
        <authorList>
            <person name="Yuan L."/>
        </authorList>
    </citation>
    <scope>NUCLEOTIDE SEQUENCE [LARGE SCALE GENOMIC DNA]</scope>
    <source>
        <strain evidence="2">LY-2023</strain>
        <tissue evidence="2">Leaf</tissue>
    </source>
</reference>
<sequence>MKKKTLKQSSHFRFPVLPPFPIRFRQFPSRFSTLRRSGFLLRRDFLLSGARVFFSGVLVSPLFFLQILHCTGNRD</sequence>